<accession>A0ABU0X5T6</accession>
<comment type="caution">
    <text evidence="1">The sequence shown here is derived from an EMBL/GenBank/DDBJ whole genome shotgun (WGS) entry which is preliminary data.</text>
</comment>
<sequence>MFEGLNPIPPPRTRQIQVKPARPVWVDLGAVFRVGWPRRVVPDGLDLQATVPGELHLWSLTTTGHWVGYVTFAIAGEGRHVQVSQWVLSATLQPRSDHRARPS</sequence>
<keyword evidence="2" id="KW-1185">Reference proteome</keyword>
<evidence type="ECO:0000313" key="1">
    <source>
        <dbReference type="EMBL" id="MDQ2587058.1"/>
    </source>
</evidence>
<proteinExistence type="predicted"/>
<evidence type="ECO:0000313" key="2">
    <source>
        <dbReference type="Proteomes" id="UP001225605"/>
    </source>
</evidence>
<dbReference type="EMBL" id="NSDM01000011">
    <property type="protein sequence ID" value="MDQ2587058.1"/>
    <property type="molecule type" value="Genomic_DNA"/>
</dbReference>
<gene>
    <name evidence="1" type="ORF">CKY47_24350</name>
</gene>
<dbReference type="Proteomes" id="UP001225605">
    <property type="component" value="Unassembled WGS sequence"/>
</dbReference>
<reference evidence="1 2" key="1">
    <citation type="submission" date="2017-06" db="EMBL/GenBank/DDBJ databases">
        <title>Cultured bacterium strain Saccharothrix yanglingensis Hhs.015.</title>
        <authorList>
            <person name="Xia Y."/>
        </authorList>
    </citation>
    <scope>NUCLEOTIDE SEQUENCE [LARGE SCALE GENOMIC DNA]</scope>
    <source>
        <strain evidence="1 2">Hhs.015</strain>
    </source>
</reference>
<organism evidence="1 2">
    <name type="scientific">Saccharothrix yanglingensis</name>
    <dbReference type="NCBI Taxonomy" id="659496"/>
    <lineage>
        <taxon>Bacteria</taxon>
        <taxon>Bacillati</taxon>
        <taxon>Actinomycetota</taxon>
        <taxon>Actinomycetes</taxon>
        <taxon>Pseudonocardiales</taxon>
        <taxon>Pseudonocardiaceae</taxon>
        <taxon>Saccharothrix</taxon>
    </lineage>
</organism>
<protein>
    <submittedName>
        <fullName evidence="1">Uncharacterized protein</fullName>
    </submittedName>
</protein>
<name>A0ABU0X5T6_9PSEU</name>
<dbReference type="RefSeq" id="WP_306748470.1">
    <property type="nucleotide sequence ID" value="NZ_NSDM01000011.1"/>
</dbReference>